<evidence type="ECO:0000313" key="5">
    <source>
        <dbReference type="EMBL" id="ABS56259.1"/>
    </source>
</evidence>
<dbReference type="Pfam" id="PF00501">
    <property type="entry name" value="AMP-binding"/>
    <property type="match status" value="1"/>
</dbReference>
<reference evidence="6" key="1">
    <citation type="journal article" date="2015" name="Microbiology">
        <title>Genome of Methanoregula boonei 6A8 reveals adaptations to oligotrophic peatland environments.</title>
        <authorList>
            <person name="Braeuer S."/>
            <person name="Cadillo-Quiroz H."/>
            <person name="Kyrpides N."/>
            <person name="Woyke T."/>
            <person name="Goodwin L."/>
            <person name="Detter C."/>
            <person name="Podell S."/>
            <person name="Yavitt J.B."/>
            <person name="Zinder S.H."/>
        </authorList>
    </citation>
    <scope>NUCLEOTIDE SEQUENCE [LARGE SCALE GENOMIC DNA]</scope>
    <source>
        <strain evidence="6">DSM 21154 / JCM 14090 / 6A8</strain>
    </source>
</reference>
<protein>
    <submittedName>
        <fullName evidence="5">AMP-dependent synthetase and ligase</fullName>
    </submittedName>
</protein>
<dbReference type="eggNOG" id="arCOG00857">
    <property type="taxonomic scope" value="Archaea"/>
</dbReference>
<evidence type="ECO:0000256" key="2">
    <source>
        <dbReference type="ARBA" id="ARBA00022598"/>
    </source>
</evidence>
<dbReference type="AlphaFoldDB" id="A7I948"/>
<dbReference type="SUPFAM" id="SSF56801">
    <property type="entry name" value="Acetyl-CoA synthetase-like"/>
    <property type="match status" value="1"/>
</dbReference>
<feature type="domain" description="AMP-dependent synthetase/ligase" evidence="3">
    <location>
        <begin position="14"/>
        <end position="349"/>
    </location>
</feature>
<feature type="domain" description="AMP-binding enzyme C-terminal" evidence="4">
    <location>
        <begin position="399"/>
        <end position="475"/>
    </location>
</feature>
<dbReference type="HOGENOM" id="CLU_000022_59_0_2"/>
<proteinExistence type="inferred from homology"/>
<evidence type="ECO:0000259" key="3">
    <source>
        <dbReference type="Pfam" id="PF00501"/>
    </source>
</evidence>
<gene>
    <name evidence="5" type="ordered locus">Mboo_1742</name>
</gene>
<dbReference type="GO" id="GO:0006631">
    <property type="term" value="P:fatty acid metabolic process"/>
    <property type="evidence" value="ECO:0007669"/>
    <property type="project" value="TreeGrafter"/>
</dbReference>
<dbReference type="InterPro" id="IPR025110">
    <property type="entry name" value="AMP-bd_C"/>
</dbReference>
<keyword evidence="6" id="KW-1185">Reference proteome</keyword>
<dbReference type="InterPro" id="IPR042099">
    <property type="entry name" value="ANL_N_sf"/>
</dbReference>
<accession>A7I948</accession>
<dbReference type="PANTHER" id="PTHR43201">
    <property type="entry name" value="ACYL-COA SYNTHETASE"/>
    <property type="match status" value="1"/>
</dbReference>
<evidence type="ECO:0000259" key="4">
    <source>
        <dbReference type="Pfam" id="PF13193"/>
    </source>
</evidence>
<dbReference type="Pfam" id="PF13193">
    <property type="entry name" value="AMP-binding_C"/>
    <property type="match status" value="1"/>
</dbReference>
<evidence type="ECO:0000313" key="6">
    <source>
        <dbReference type="Proteomes" id="UP000002408"/>
    </source>
</evidence>
<evidence type="ECO:0000256" key="1">
    <source>
        <dbReference type="ARBA" id="ARBA00006432"/>
    </source>
</evidence>
<dbReference type="GO" id="GO:0031956">
    <property type="term" value="F:medium-chain fatty acid-CoA ligase activity"/>
    <property type="evidence" value="ECO:0007669"/>
    <property type="project" value="TreeGrafter"/>
</dbReference>
<keyword evidence="2 5" id="KW-0436">Ligase</keyword>
<dbReference type="InterPro" id="IPR045851">
    <property type="entry name" value="AMP-bd_C_sf"/>
</dbReference>
<dbReference type="Gene3D" id="3.30.300.30">
    <property type="match status" value="1"/>
</dbReference>
<dbReference type="InterPro" id="IPR000873">
    <property type="entry name" value="AMP-dep_synth/lig_dom"/>
</dbReference>
<sequence length="497" mass="54213">MNFVDYLFEHVPDPQKECILSRGGTLTYRDLISQVDGLAGYLAGILGTGKECLLLSENIPFFVIAYLAIIKSGNTALLVETQIADKQLVSLFHECHIGAVLVQKKYLAKIPDHVTAITEDILPVLTSVKKYESSAVNDDDVAVVIFTSGSTGAKKGVMLTHRNLRANTGSIVEYLGLTPDDRICATLPFFYCYGASLLHTHLRAGGSIVLSNNIFLGGALRDIKTFSCTGFAGVPSTYQILVTKTPFLREELPSLRYMQQAGGQLPNKYIRQIAEAFPEKQFFVMYGATEATARMSYLPPALVLTKLGSVGKGIPGVTLEVLNEKGDPVKPGEAGEIIARGDNIMKGYYGDPEETQSVIKDHRLFTGDIATVDEDGYIFIVGRAKNIIKSGGYRISPNEIEEFICSLDNVAGCVVLGLPDEIMGEAVVAVVQPGDIPEASLREEILTQCRQHLPSYKVPRSLYFVKEFPLNASNKVDRQVIAASLRSGLKEKGVHEK</sequence>
<dbReference type="GeneID" id="5411974"/>
<dbReference type="OrthoDB" id="193284at2157"/>
<comment type="similarity">
    <text evidence="1">Belongs to the ATP-dependent AMP-binding enzyme family.</text>
</comment>
<dbReference type="Proteomes" id="UP000002408">
    <property type="component" value="Chromosome"/>
</dbReference>
<dbReference type="PANTHER" id="PTHR43201:SF5">
    <property type="entry name" value="MEDIUM-CHAIN ACYL-COA LIGASE ACSF2, MITOCHONDRIAL"/>
    <property type="match status" value="1"/>
</dbReference>
<dbReference type="Gene3D" id="3.40.50.12780">
    <property type="entry name" value="N-terminal domain of ligase-like"/>
    <property type="match status" value="1"/>
</dbReference>
<dbReference type="RefSeq" id="WP_012107307.1">
    <property type="nucleotide sequence ID" value="NC_009712.1"/>
</dbReference>
<dbReference type="EMBL" id="CP000780">
    <property type="protein sequence ID" value="ABS56259.1"/>
    <property type="molecule type" value="Genomic_DNA"/>
</dbReference>
<name>A7I948_METB6</name>
<dbReference type="KEGG" id="mbn:Mboo_1742"/>
<organism evidence="5 6">
    <name type="scientific">Methanoregula boonei (strain DSM 21154 / JCM 14090 / 6A8)</name>
    <dbReference type="NCBI Taxonomy" id="456442"/>
    <lineage>
        <taxon>Archaea</taxon>
        <taxon>Methanobacteriati</taxon>
        <taxon>Methanobacteriota</taxon>
        <taxon>Stenosarchaea group</taxon>
        <taxon>Methanomicrobia</taxon>
        <taxon>Methanomicrobiales</taxon>
        <taxon>Methanoregulaceae</taxon>
        <taxon>Methanoregula</taxon>
    </lineage>
</organism>
<dbReference type="STRING" id="456442.Mboo_1742"/>